<evidence type="ECO:0000313" key="2">
    <source>
        <dbReference type="WBParaSite" id="ES5_v2.g13509.t1"/>
    </source>
</evidence>
<dbReference type="Proteomes" id="UP000887579">
    <property type="component" value="Unplaced"/>
</dbReference>
<name>A0AC34F8E8_9BILA</name>
<dbReference type="WBParaSite" id="ES5_v2.g13509.t1">
    <property type="protein sequence ID" value="ES5_v2.g13509.t1"/>
    <property type="gene ID" value="ES5_v2.g13509"/>
</dbReference>
<reference evidence="2" key="1">
    <citation type="submission" date="2022-11" db="UniProtKB">
        <authorList>
            <consortium name="WormBaseParasite"/>
        </authorList>
    </citation>
    <scope>IDENTIFICATION</scope>
</reference>
<protein>
    <submittedName>
        <fullName evidence="2">G-protein coupled receptors family 1 profile domain-containing protein</fullName>
    </submittedName>
</protein>
<organism evidence="1 2">
    <name type="scientific">Panagrolaimus sp. ES5</name>
    <dbReference type="NCBI Taxonomy" id="591445"/>
    <lineage>
        <taxon>Eukaryota</taxon>
        <taxon>Metazoa</taxon>
        <taxon>Ecdysozoa</taxon>
        <taxon>Nematoda</taxon>
        <taxon>Chromadorea</taxon>
        <taxon>Rhabditida</taxon>
        <taxon>Tylenchina</taxon>
        <taxon>Panagrolaimomorpha</taxon>
        <taxon>Panagrolaimoidea</taxon>
        <taxon>Panagrolaimidae</taxon>
        <taxon>Panagrolaimus</taxon>
    </lineage>
</organism>
<accession>A0AC34F8E8</accession>
<sequence>MITGQQLRYINATVNVVAAVSGIAVNILLVFLLLSAKIPEFKNYNRLILQIAIIDIIESVIMVIIMPVVPIQFIYRYLLLCKNKTITNFVYASFFLVPFSISFGQIIIAHFTIYPNLNLPNHILQELMQYFKTTNPNEILIGTGGEHVS</sequence>
<proteinExistence type="predicted"/>
<evidence type="ECO:0000313" key="1">
    <source>
        <dbReference type="Proteomes" id="UP000887579"/>
    </source>
</evidence>